<evidence type="ECO:0000313" key="3">
    <source>
        <dbReference type="Proteomes" id="UP000075902"/>
    </source>
</evidence>
<dbReference type="EnsemblMetazoa" id="AMEC006010-RA">
    <property type="protein sequence ID" value="AMEC006010-PA"/>
    <property type="gene ID" value="AMEC006010"/>
</dbReference>
<keyword evidence="3" id="KW-1185">Reference proteome</keyword>
<proteinExistence type="predicted"/>
<accession>A0A182TPG8</accession>
<reference evidence="3" key="1">
    <citation type="submission" date="2014-01" db="EMBL/GenBank/DDBJ databases">
        <title>The Genome Sequence of Anopheles melas CM1001059_A (V2).</title>
        <authorList>
            <consortium name="The Broad Institute Genomics Platform"/>
            <person name="Neafsey D.E."/>
            <person name="Besansky N."/>
            <person name="Howell P."/>
            <person name="Walton C."/>
            <person name="Young S.K."/>
            <person name="Zeng Q."/>
            <person name="Gargeya S."/>
            <person name="Fitzgerald M."/>
            <person name="Haas B."/>
            <person name="Abouelleil A."/>
            <person name="Allen A.W."/>
            <person name="Alvarado L."/>
            <person name="Arachchi H.M."/>
            <person name="Berlin A.M."/>
            <person name="Chapman S.B."/>
            <person name="Gainer-Dewar J."/>
            <person name="Goldberg J."/>
            <person name="Griggs A."/>
            <person name="Gujja S."/>
            <person name="Hansen M."/>
            <person name="Howarth C."/>
            <person name="Imamovic A."/>
            <person name="Ireland A."/>
            <person name="Larimer J."/>
            <person name="McCowan C."/>
            <person name="Murphy C."/>
            <person name="Pearson M."/>
            <person name="Poon T.W."/>
            <person name="Priest M."/>
            <person name="Roberts A."/>
            <person name="Saif S."/>
            <person name="Shea T."/>
            <person name="Sisk P."/>
            <person name="Sykes S."/>
            <person name="Wortman J."/>
            <person name="Nusbaum C."/>
            <person name="Birren B."/>
        </authorList>
    </citation>
    <scope>NUCLEOTIDE SEQUENCE [LARGE SCALE GENOMIC DNA]</scope>
    <source>
        <strain evidence="3">CM1001059</strain>
    </source>
</reference>
<keyword evidence="1" id="KW-1133">Transmembrane helix</keyword>
<feature type="transmembrane region" description="Helical" evidence="1">
    <location>
        <begin position="78"/>
        <end position="96"/>
    </location>
</feature>
<sequence>MGLSLSASIGVMIGSGITFGYFALAASSGSWDPRNFDFSSPGTWNALLGGIATSAFIVTNPSQLISTFRSITTTLGRALFAIATVAVTITFAYLFGALKMGGEFDMTKWDYSDPRLYHGILDAYVTASFTMVMVRNIPNTIKSLGRKIETGLDRLAETEVFFRAKQLMRGGDWSTKLSNARFFMAANAKAIGDLQRGIIPIAFYTFIVTLRMVDAYETSSIPGFAVFLQILSTARMTKGFTNRVVKPLIPKGVDAPLAQKLIAPETSDMDWFGYMLEDLREDVQEYLKYGHGNGNILMERLKALHTDALEEIELHEANLALDNLFQRENLLGANPTVAESGIGQVQQNIAL</sequence>
<name>A0A182TPG8_9DIPT</name>
<dbReference type="STRING" id="34690.A0A182TPG8"/>
<dbReference type="AlphaFoldDB" id="A0A182TPG8"/>
<protein>
    <submittedName>
        <fullName evidence="2">Uncharacterized protein</fullName>
    </submittedName>
</protein>
<dbReference type="Proteomes" id="UP000075902">
    <property type="component" value="Unassembled WGS sequence"/>
</dbReference>
<feature type="transmembrane region" description="Helical" evidence="1">
    <location>
        <begin position="7"/>
        <end position="26"/>
    </location>
</feature>
<keyword evidence="1" id="KW-0472">Membrane</keyword>
<reference evidence="2" key="2">
    <citation type="submission" date="2020-05" db="UniProtKB">
        <authorList>
            <consortium name="EnsemblMetazoa"/>
        </authorList>
    </citation>
    <scope>IDENTIFICATION</scope>
    <source>
        <strain evidence="2">CM1001059</strain>
    </source>
</reference>
<dbReference type="VEuPathDB" id="VectorBase:AMEC006010"/>
<feature type="transmembrane region" description="Helical" evidence="1">
    <location>
        <begin position="46"/>
        <end position="66"/>
    </location>
</feature>
<organism evidence="2 3">
    <name type="scientific">Anopheles melas</name>
    <dbReference type="NCBI Taxonomy" id="34690"/>
    <lineage>
        <taxon>Eukaryota</taxon>
        <taxon>Metazoa</taxon>
        <taxon>Ecdysozoa</taxon>
        <taxon>Arthropoda</taxon>
        <taxon>Hexapoda</taxon>
        <taxon>Insecta</taxon>
        <taxon>Pterygota</taxon>
        <taxon>Neoptera</taxon>
        <taxon>Endopterygota</taxon>
        <taxon>Diptera</taxon>
        <taxon>Nematocera</taxon>
        <taxon>Culicoidea</taxon>
        <taxon>Culicidae</taxon>
        <taxon>Anophelinae</taxon>
        <taxon>Anopheles</taxon>
    </lineage>
</organism>
<keyword evidence="1" id="KW-0812">Transmembrane</keyword>
<evidence type="ECO:0000313" key="2">
    <source>
        <dbReference type="EnsemblMetazoa" id="AMEC006010-PA"/>
    </source>
</evidence>
<evidence type="ECO:0000256" key="1">
    <source>
        <dbReference type="SAM" id="Phobius"/>
    </source>
</evidence>